<evidence type="ECO:0000256" key="3">
    <source>
        <dbReference type="ARBA" id="ARBA00022517"/>
    </source>
</evidence>
<evidence type="ECO:0000256" key="6">
    <source>
        <dbReference type="ARBA" id="ARBA00024695"/>
    </source>
</evidence>
<keyword evidence="4" id="KW-0698">rRNA processing</keyword>
<reference evidence="8" key="1">
    <citation type="journal article" date="2023" name="Mol. Plant Microbe Interact.">
        <title>Elucidating the Obligate Nature and Biological Capacity of an Invasive Fungal Corn Pathogen.</title>
        <authorList>
            <person name="MacCready J.S."/>
            <person name="Roggenkamp E.M."/>
            <person name="Gdanetz K."/>
            <person name="Chilvers M.I."/>
        </authorList>
    </citation>
    <scope>NUCLEOTIDE SEQUENCE</scope>
    <source>
        <strain evidence="8">PM02</strain>
    </source>
</reference>
<name>A0AAD9I9C8_9PEZI</name>
<dbReference type="GO" id="GO:0030490">
    <property type="term" value="P:maturation of SSU-rRNA"/>
    <property type="evidence" value="ECO:0007669"/>
    <property type="project" value="TreeGrafter"/>
</dbReference>
<feature type="compositionally biased region" description="Basic and acidic residues" evidence="7">
    <location>
        <begin position="197"/>
        <end position="213"/>
    </location>
</feature>
<feature type="compositionally biased region" description="Acidic residues" evidence="7">
    <location>
        <begin position="422"/>
        <end position="433"/>
    </location>
</feature>
<feature type="region of interest" description="Disordered" evidence="7">
    <location>
        <begin position="1"/>
        <end position="42"/>
    </location>
</feature>
<comment type="function">
    <text evidence="6">Involved in nucleolar processing of pre-18S ribosomal RNA. Has a role in the nuclear export of 40S pre-ribosomal subunit to the cytoplasm.</text>
</comment>
<evidence type="ECO:0000313" key="9">
    <source>
        <dbReference type="Proteomes" id="UP001217918"/>
    </source>
</evidence>
<feature type="compositionally biased region" description="Acidic residues" evidence="7">
    <location>
        <begin position="440"/>
        <end position="449"/>
    </location>
</feature>
<dbReference type="GO" id="GO:0030692">
    <property type="term" value="C:Noc4p-Nop14p complex"/>
    <property type="evidence" value="ECO:0007669"/>
    <property type="project" value="TreeGrafter"/>
</dbReference>
<organism evidence="8 9">
    <name type="scientific">Phyllachora maydis</name>
    <dbReference type="NCBI Taxonomy" id="1825666"/>
    <lineage>
        <taxon>Eukaryota</taxon>
        <taxon>Fungi</taxon>
        <taxon>Dikarya</taxon>
        <taxon>Ascomycota</taxon>
        <taxon>Pezizomycotina</taxon>
        <taxon>Sordariomycetes</taxon>
        <taxon>Sordariomycetidae</taxon>
        <taxon>Phyllachorales</taxon>
        <taxon>Phyllachoraceae</taxon>
        <taxon>Phyllachora</taxon>
    </lineage>
</organism>
<dbReference type="Proteomes" id="UP001217918">
    <property type="component" value="Unassembled WGS sequence"/>
</dbReference>
<evidence type="ECO:0000313" key="8">
    <source>
        <dbReference type="EMBL" id="KAK2073044.1"/>
    </source>
</evidence>
<dbReference type="InterPro" id="IPR007276">
    <property type="entry name" value="Nop14"/>
</dbReference>
<dbReference type="Pfam" id="PF04147">
    <property type="entry name" value="Nop14"/>
    <property type="match status" value="1"/>
</dbReference>
<comment type="subcellular location">
    <subcellularLocation>
        <location evidence="1">Nucleus</location>
        <location evidence="1">Nucleolus</location>
    </subcellularLocation>
</comment>
<feature type="compositionally biased region" description="Acidic residues" evidence="7">
    <location>
        <begin position="355"/>
        <end position="367"/>
    </location>
</feature>
<feature type="region of interest" description="Disordered" evidence="7">
    <location>
        <begin position="313"/>
        <end position="399"/>
    </location>
</feature>
<evidence type="ECO:0000256" key="4">
    <source>
        <dbReference type="ARBA" id="ARBA00022552"/>
    </source>
</evidence>
<gene>
    <name evidence="8" type="ORF">P8C59_007353</name>
</gene>
<feature type="compositionally biased region" description="Basic and acidic residues" evidence="7">
    <location>
        <begin position="29"/>
        <end position="42"/>
    </location>
</feature>
<feature type="compositionally biased region" description="Basic and acidic residues" evidence="7">
    <location>
        <begin position="313"/>
        <end position="344"/>
    </location>
</feature>
<keyword evidence="5" id="KW-0539">Nucleus</keyword>
<evidence type="ECO:0000256" key="5">
    <source>
        <dbReference type="ARBA" id="ARBA00023242"/>
    </source>
</evidence>
<dbReference type="GO" id="GO:0032040">
    <property type="term" value="C:small-subunit processome"/>
    <property type="evidence" value="ECO:0007669"/>
    <property type="project" value="InterPro"/>
</dbReference>
<evidence type="ECO:0000256" key="7">
    <source>
        <dbReference type="SAM" id="MobiDB-lite"/>
    </source>
</evidence>
<sequence>MAGSQLKRLKASLRDQGVIGPQKSKKQKRENARKQKANDDRRIKRAEALATIRDQFNPFQFKTNARGPKFEVTTDKPVNEKSLRGIMGRPGMARSAGEEKRRQTLLVEMQRRNKVGGLVDRRFGENDANISAEDKMMERFVREKLRTHKKSAVFNLEDDEPEDGRLTHMGQPLMFDDALAQMRDDFDEDDMSSGDASDTREAKRALKRARLEDAAAEETGADGQPEMKKTKKEVYEEIIAKSKAHKMQRQLAKEADDDLRLEIDKELPQVHALMLGLNKAQPKVDADTTELIAGMDRETLGKDYDVRVKKLLAEKRAQPAEKTKTEEEVAEEAARKLQELEQQRIRRMKGIVGSDSEEDEDGDENEDEVHGGPGEAGVASKPRRQSGSGTGIKMRATATDLGLDDEDDFLIEADLVASGSELDLDEEPGEDESESHWSEEGESDPEDDDFTKGLLNESESKDLAFHDLANARGNDSDGMWKLPSLPS</sequence>
<dbReference type="AlphaFoldDB" id="A0AAD9I9C8"/>
<dbReference type="PANTHER" id="PTHR23183:SF0">
    <property type="entry name" value="NUCLEOLAR PROTEIN 14"/>
    <property type="match status" value="1"/>
</dbReference>
<feature type="region of interest" description="Disordered" evidence="7">
    <location>
        <begin position="412"/>
        <end position="487"/>
    </location>
</feature>
<protein>
    <recommendedName>
        <fullName evidence="10">Nucleolar protein 14</fullName>
    </recommendedName>
</protein>
<dbReference type="EMBL" id="JAQQPM010000006">
    <property type="protein sequence ID" value="KAK2073044.1"/>
    <property type="molecule type" value="Genomic_DNA"/>
</dbReference>
<comment type="caution">
    <text evidence="8">The sequence shown here is derived from an EMBL/GenBank/DDBJ whole genome shotgun (WGS) entry which is preliminary data.</text>
</comment>
<comment type="similarity">
    <text evidence="2">Belongs to the NOP14 family.</text>
</comment>
<keyword evidence="9" id="KW-1185">Reference proteome</keyword>
<evidence type="ECO:0000256" key="2">
    <source>
        <dbReference type="ARBA" id="ARBA00007466"/>
    </source>
</evidence>
<feature type="region of interest" description="Disordered" evidence="7">
    <location>
        <begin position="186"/>
        <end position="230"/>
    </location>
</feature>
<evidence type="ECO:0008006" key="10">
    <source>
        <dbReference type="Google" id="ProtNLM"/>
    </source>
</evidence>
<feature type="region of interest" description="Disordered" evidence="7">
    <location>
        <begin position="81"/>
        <end position="100"/>
    </location>
</feature>
<accession>A0AAD9I9C8</accession>
<keyword evidence="3" id="KW-0690">Ribosome biogenesis</keyword>
<evidence type="ECO:0000256" key="1">
    <source>
        <dbReference type="ARBA" id="ARBA00004604"/>
    </source>
</evidence>
<dbReference type="PANTHER" id="PTHR23183">
    <property type="entry name" value="NOP14"/>
    <property type="match status" value="1"/>
</dbReference>
<proteinExistence type="inferred from homology"/>